<dbReference type="InterPro" id="IPR052164">
    <property type="entry name" value="Anthracycline_SecMetBiosynth"/>
</dbReference>
<dbReference type="SUPFAM" id="SSF54593">
    <property type="entry name" value="Glyoxalase/Bleomycin resistance protein/Dihydroxybiphenyl dioxygenase"/>
    <property type="match status" value="1"/>
</dbReference>
<reference evidence="2 3" key="1">
    <citation type="journal article" date="2010" name="J. Bacteriol.">
        <title>Genome sequences of Oceanicola granulosus HTCC2516(T) and Oceanicola batsensis HTCC2597(TDelta).</title>
        <authorList>
            <person name="Thrash J.C."/>
            <person name="Cho J.C."/>
            <person name="Vergin K.L."/>
            <person name="Giovannoni S.J."/>
        </authorList>
    </citation>
    <scope>NUCLEOTIDE SEQUENCE [LARGE SCALE GENOMIC DNA]</scope>
    <source>
        <strain evidence="3">ATCC BAA-863 / DSM 15984 / KCTC 12145 / HTCC2597</strain>
    </source>
</reference>
<feature type="domain" description="VOC" evidence="1">
    <location>
        <begin position="1"/>
        <end position="122"/>
    </location>
</feature>
<sequence>MPHFEIHVSDMGRAKTFYGGLFGWSFAPMPGGEEVEYHLVEGIAEATAMTAALMRRADAAPAAGSPIRGGTMTFEVDDCDARYGWALENGGAEALPPMDYPGVGRCAYVEDGEGNVVGLIAPLEED</sequence>
<evidence type="ECO:0000313" key="2">
    <source>
        <dbReference type="EMBL" id="EAQ01229.1"/>
    </source>
</evidence>
<evidence type="ECO:0000313" key="3">
    <source>
        <dbReference type="Proteomes" id="UP000004318"/>
    </source>
</evidence>
<comment type="caution">
    <text evidence="2">The sequence shown here is derived from an EMBL/GenBank/DDBJ whole genome shotgun (WGS) entry which is preliminary data.</text>
</comment>
<protein>
    <recommendedName>
        <fullName evidence="1">VOC domain-containing protein</fullName>
    </recommendedName>
</protein>
<name>A3U3M7_PSEBH</name>
<dbReference type="EMBL" id="AAMO01000016">
    <property type="protein sequence ID" value="EAQ01229.1"/>
    <property type="molecule type" value="Genomic_DNA"/>
</dbReference>
<proteinExistence type="predicted"/>
<dbReference type="AlphaFoldDB" id="A3U3M7"/>
<dbReference type="Pfam" id="PF22677">
    <property type="entry name" value="Ble-like_N"/>
    <property type="match status" value="1"/>
</dbReference>
<organism evidence="2 3">
    <name type="scientific">Pseudooceanicola batsensis (strain ATCC BAA-863 / DSM 15984 / KCTC 12145 / HTCC2597)</name>
    <name type="common">Oceanicola batsensis</name>
    <dbReference type="NCBI Taxonomy" id="252305"/>
    <lineage>
        <taxon>Bacteria</taxon>
        <taxon>Pseudomonadati</taxon>
        <taxon>Pseudomonadota</taxon>
        <taxon>Alphaproteobacteria</taxon>
        <taxon>Rhodobacterales</taxon>
        <taxon>Paracoccaceae</taxon>
        <taxon>Pseudooceanicola</taxon>
    </lineage>
</organism>
<keyword evidence="3" id="KW-1185">Reference proteome</keyword>
<dbReference type="RefSeq" id="WP_009805142.1">
    <property type="nucleotide sequence ID" value="NZ_CH724131.1"/>
</dbReference>
<dbReference type="PANTHER" id="PTHR33993">
    <property type="entry name" value="GLYOXALASE-RELATED"/>
    <property type="match status" value="1"/>
</dbReference>
<dbReference type="InterPro" id="IPR037523">
    <property type="entry name" value="VOC_core"/>
</dbReference>
<dbReference type="CDD" id="cd07247">
    <property type="entry name" value="SgaA_N_like"/>
    <property type="match status" value="1"/>
</dbReference>
<gene>
    <name evidence="2" type="ORF">OB2597_04475</name>
</gene>
<dbReference type="Proteomes" id="UP000004318">
    <property type="component" value="Unassembled WGS sequence"/>
</dbReference>
<dbReference type="eggNOG" id="COG3324">
    <property type="taxonomic scope" value="Bacteria"/>
</dbReference>
<dbReference type="STRING" id="252305.OB2597_04475"/>
<dbReference type="HOGENOM" id="CLU_127592_2_0_5"/>
<dbReference type="InterPro" id="IPR029068">
    <property type="entry name" value="Glyas_Bleomycin-R_OHBP_Dase"/>
</dbReference>
<evidence type="ECO:0000259" key="1">
    <source>
        <dbReference type="PROSITE" id="PS51819"/>
    </source>
</evidence>
<dbReference type="InterPro" id="IPR053863">
    <property type="entry name" value="Glyoxy/Ble-like_N"/>
</dbReference>
<dbReference type="PROSITE" id="PS51819">
    <property type="entry name" value="VOC"/>
    <property type="match status" value="1"/>
</dbReference>
<accession>A3U3M7</accession>
<dbReference type="Gene3D" id="3.10.180.10">
    <property type="entry name" value="2,3-Dihydroxybiphenyl 1,2-Dioxygenase, domain 1"/>
    <property type="match status" value="1"/>
</dbReference>